<evidence type="ECO:0000313" key="3">
    <source>
        <dbReference type="Proteomes" id="UP001221757"/>
    </source>
</evidence>
<dbReference type="AlphaFoldDB" id="A0AAD7DIE9"/>
<dbReference type="EMBL" id="JARKIE010000065">
    <property type="protein sequence ID" value="KAJ7690327.1"/>
    <property type="molecule type" value="Genomic_DNA"/>
</dbReference>
<accession>A0AAD7DIE9</accession>
<gene>
    <name evidence="2" type="ORF">B0H17DRAFT_1134360</name>
</gene>
<proteinExistence type="predicted"/>
<protein>
    <submittedName>
        <fullName evidence="2">Uncharacterized protein</fullName>
    </submittedName>
</protein>
<dbReference type="Proteomes" id="UP001221757">
    <property type="component" value="Unassembled WGS sequence"/>
</dbReference>
<reference evidence="2" key="1">
    <citation type="submission" date="2023-03" db="EMBL/GenBank/DDBJ databases">
        <title>Massive genome expansion in bonnet fungi (Mycena s.s.) driven by repeated elements and novel gene families across ecological guilds.</title>
        <authorList>
            <consortium name="Lawrence Berkeley National Laboratory"/>
            <person name="Harder C.B."/>
            <person name="Miyauchi S."/>
            <person name="Viragh M."/>
            <person name="Kuo A."/>
            <person name="Thoen E."/>
            <person name="Andreopoulos B."/>
            <person name="Lu D."/>
            <person name="Skrede I."/>
            <person name="Drula E."/>
            <person name="Henrissat B."/>
            <person name="Morin E."/>
            <person name="Kohler A."/>
            <person name="Barry K."/>
            <person name="LaButti K."/>
            <person name="Morin E."/>
            <person name="Salamov A."/>
            <person name="Lipzen A."/>
            <person name="Mereny Z."/>
            <person name="Hegedus B."/>
            <person name="Baldrian P."/>
            <person name="Stursova M."/>
            <person name="Weitz H."/>
            <person name="Taylor A."/>
            <person name="Grigoriev I.V."/>
            <person name="Nagy L.G."/>
            <person name="Martin F."/>
            <person name="Kauserud H."/>
        </authorList>
    </citation>
    <scope>NUCLEOTIDE SEQUENCE</scope>
    <source>
        <strain evidence="2">CBHHK067</strain>
    </source>
</reference>
<comment type="caution">
    <text evidence="2">The sequence shown here is derived from an EMBL/GenBank/DDBJ whole genome shotgun (WGS) entry which is preliminary data.</text>
</comment>
<keyword evidence="1" id="KW-0472">Membrane</keyword>
<keyword evidence="1" id="KW-1133">Transmembrane helix</keyword>
<keyword evidence="1" id="KW-0812">Transmembrane</keyword>
<organism evidence="2 3">
    <name type="scientific">Mycena rosella</name>
    <name type="common">Pink bonnet</name>
    <name type="synonym">Agaricus rosellus</name>
    <dbReference type="NCBI Taxonomy" id="1033263"/>
    <lineage>
        <taxon>Eukaryota</taxon>
        <taxon>Fungi</taxon>
        <taxon>Dikarya</taxon>
        <taxon>Basidiomycota</taxon>
        <taxon>Agaricomycotina</taxon>
        <taxon>Agaricomycetes</taxon>
        <taxon>Agaricomycetidae</taxon>
        <taxon>Agaricales</taxon>
        <taxon>Marasmiineae</taxon>
        <taxon>Mycenaceae</taxon>
        <taxon>Mycena</taxon>
    </lineage>
</organism>
<name>A0AAD7DIE9_MYCRO</name>
<keyword evidence="3" id="KW-1185">Reference proteome</keyword>
<evidence type="ECO:0000256" key="1">
    <source>
        <dbReference type="SAM" id="Phobius"/>
    </source>
</evidence>
<feature type="transmembrane region" description="Helical" evidence="1">
    <location>
        <begin position="7"/>
        <end position="24"/>
    </location>
</feature>
<sequence length="162" mass="18806">MTKCVGRAMLAIAICVALLYIYHLECPSTQLSRLEHVTVTEKAEEIVRDTKLHCPRDILNLAQEGMCLSRVRRSASKIRTCLIETESFTWKEYHLFSCDISDCTKNVKQIRTAVQLIVEAERQRKYTEDINEIEVILIRLREDNQTAFPPFWDSVDLNKRSS</sequence>
<evidence type="ECO:0000313" key="2">
    <source>
        <dbReference type="EMBL" id="KAJ7690327.1"/>
    </source>
</evidence>